<accession>A0A8S5PM08</accession>
<proteinExistence type="predicted"/>
<dbReference type="EMBL" id="BK015456">
    <property type="protein sequence ID" value="DAE07784.1"/>
    <property type="molecule type" value="Genomic_DNA"/>
</dbReference>
<name>A0A8S5PM08_9CAUD</name>
<organism evidence="1">
    <name type="scientific">Siphoviridae sp. ctjBn3</name>
    <dbReference type="NCBI Taxonomy" id="2825630"/>
    <lineage>
        <taxon>Viruses</taxon>
        <taxon>Duplodnaviria</taxon>
        <taxon>Heunggongvirae</taxon>
        <taxon>Uroviricota</taxon>
        <taxon>Caudoviricetes</taxon>
    </lineage>
</organism>
<reference evidence="1" key="1">
    <citation type="journal article" date="2021" name="Proc. Natl. Acad. Sci. U.S.A.">
        <title>A Catalog of Tens of Thousands of Viruses from Human Metagenomes Reveals Hidden Associations with Chronic Diseases.</title>
        <authorList>
            <person name="Tisza M.J."/>
            <person name="Buck C.B."/>
        </authorList>
    </citation>
    <scope>NUCLEOTIDE SEQUENCE</scope>
    <source>
        <strain evidence="1">CtjBn3</strain>
    </source>
</reference>
<evidence type="ECO:0000313" key="1">
    <source>
        <dbReference type="EMBL" id="DAE07784.1"/>
    </source>
</evidence>
<protein>
    <submittedName>
        <fullName evidence="1">Uncharacterized protein</fullName>
    </submittedName>
</protein>
<sequence length="112" mass="12771">MTKAELHEQLVKEAEVYCPNMTPEKRKIAVELVEEVLSLSEAQRNRFLDFLRLSKRANALGLDVDVDKSTKLYFIKDVATNTVIAPPPMNLETVAAWLDDYEKEADEEDITT</sequence>